<dbReference type="EMBL" id="LXQA010199070">
    <property type="protein sequence ID" value="MCI32826.1"/>
    <property type="molecule type" value="Genomic_DNA"/>
</dbReference>
<reference evidence="1 2" key="1">
    <citation type="journal article" date="2018" name="Front. Plant Sci.">
        <title>Red Clover (Trifolium pratense) and Zigzag Clover (T. medium) - A Picture of Genomic Similarities and Differences.</title>
        <authorList>
            <person name="Dluhosova J."/>
            <person name="Istvanek J."/>
            <person name="Nedelnik J."/>
            <person name="Repkova J."/>
        </authorList>
    </citation>
    <scope>NUCLEOTIDE SEQUENCE [LARGE SCALE GENOMIC DNA]</scope>
    <source>
        <strain evidence="2">cv. 10/8</strain>
        <tissue evidence="1">Leaf</tissue>
    </source>
</reference>
<organism evidence="1 2">
    <name type="scientific">Trifolium medium</name>
    <dbReference type="NCBI Taxonomy" id="97028"/>
    <lineage>
        <taxon>Eukaryota</taxon>
        <taxon>Viridiplantae</taxon>
        <taxon>Streptophyta</taxon>
        <taxon>Embryophyta</taxon>
        <taxon>Tracheophyta</taxon>
        <taxon>Spermatophyta</taxon>
        <taxon>Magnoliopsida</taxon>
        <taxon>eudicotyledons</taxon>
        <taxon>Gunneridae</taxon>
        <taxon>Pentapetalae</taxon>
        <taxon>rosids</taxon>
        <taxon>fabids</taxon>
        <taxon>Fabales</taxon>
        <taxon>Fabaceae</taxon>
        <taxon>Papilionoideae</taxon>
        <taxon>50 kb inversion clade</taxon>
        <taxon>NPAAA clade</taxon>
        <taxon>Hologalegina</taxon>
        <taxon>IRL clade</taxon>
        <taxon>Trifolieae</taxon>
        <taxon>Trifolium</taxon>
    </lineage>
</organism>
<feature type="non-terminal residue" evidence="1">
    <location>
        <position position="1"/>
    </location>
</feature>
<sequence>LPYKEGEMEALQKERESERDCVQKLKDEIRNISAYLANVEFSYRDPVKDFDRSKVKGVVAKLIKVKDRSTVTALEVDSVITYI</sequence>
<evidence type="ECO:0000313" key="2">
    <source>
        <dbReference type="Proteomes" id="UP000265520"/>
    </source>
</evidence>
<protein>
    <submittedName>
        <fullName evidence="1">Structural maintenance of chromosomes protein 2-1-like</fullName>
    </submittedName>
</protein>
<dbReference type="AlphaFoldDB" id="A0A392RAE8"/>
<accession>A0A392RAE8</accession>
<comment type="caution">
    <text evidence="1">The sequence shown here is derived from an EMBL/GenBank/DDBJ whole genome shotgun (WGS) entry which is preliminary data.</text>
</comment>
<evidence type="ECO:0000313" key="1">
    <source>
        <dbReference type="EMBL" id="MCI32826.1"/>
    </source>
</evidence>
<dbReference type="Proteomes" id="UP000265520">
    <property type="component" value="Unassembled WGS sequence"/>
</dbReference>
<name>A0A392RAE8_9FABA</name>
<keyword evidence="2" id="KW-1185">Reference proteome</keyword>
<proteinExistence type="predicted"/>